<evidence type="ECO:0000256" key="1">
    <source>
        <dbReference type="ARBA" id="ARBA00001526"/>
    </source>
</evidence>
<gene>
    <name evidence="10" type="ORF">ACX27_19425</name>
</gene>
<sequence length="284" mass="32590">MARSGRSLFIISITIISIITLLTFTSLPGISAQIKPNQPPSVIAQNVNLGSYFNELGIEGSILIYDQNTKKFYQHNASRNSTAFLPASTFKIVNSLISLETGVIKDEVAVLTWDGIVREFPAWNRDTNMRQAYKDSTVWFYQVLARRIGHERMQQFINQVGYGNRQIGTPEQIDKFWLSGPLQISPKQQIEFLQRLYRRELPFSQRTFDLVQDIMIFEKTPNYTLRAKTGWATSVKPNIGWFVGYLEQNNNVYFFATNIDMKDATDAPKRIEVTRRSFKALGLL</sequence>
<evidence type="ECO:0000256" key="7">
    <source>
        <dbReference type="PIRSR" id="PIRSR602137-50"/>
    </source>
</evidence>
<dbReference type="AlphaFoldDB" id="A0A0M4SYV8"/>
<keyword evidence="11" id="KW-1185">Reference proteome</keyword>
<evidence type="ECO:0000259" key="9">
    <source>
        <dbReference type="Pfam" id="PF00905"/>
    </source>
</evidence>
<evidence type="ECO:0000256" key="6">
    <source>
        <dbReference type="ARBA" id="ARBA00023251"/>
    </source>
</evidence>
<keyword evidence="4" id="KW-0732">Signal</keyword>
<dbReference type="STRING" id="224013.ACX27_19425"/>
<dbReference type="GO" id="GO:0008658">
    <property type="term" value="F:penicillin binding"/>
    <property type="evidence" value="ECO:0007669"/>
    <property type="project" value="InterPro"/>
</dbReference>
<comment type="similarity">
    <text evidence="2 8">Belongs to the class-D beta-lactamase family.</text>
</comment>
<dbReference type="Gene3D" id="3.40.710.10">
    <property type="entry name" value="DD-peptidase/beta-lactamase superfamily"/>
    <property type="match status" value="1"/>
</dbReference>
<feature type="active site" description="Acyl-ester intermediate" evidence="7">
    <location>
        <position position="88"/>
    </location>
</feature>
<feature type="modified residue" description="N6-carboxylysine" evidence="7">
    <location>
        <position position="91"/>
    </location>
</feature>
<dbReference type="EMBL" id="CP012036">
    <property type="protein sequence ID" value="ALF54521.1"/>
    <property type="molecule type" value="Genomic_DNA"/>
</dbReference>
<dbReference type="PROSITE" id="PS00337">
    <property type="entry name" value="BETA_LACTAMASE_D"/>
    <property type="match status" value="1"/>
</dbReference>
<evidence type="ECO:0000256" key="3">
    <source>
        <dbReference type="ARBA" id="ARBA00012865"/>
    </source>
</evidence>
<dbReference type="SUPFAM" id="SSF56601">
    <property type="entry name" value="beta-lactamase/transpeptidase-like"/>
    <property type="match status" value="1"/>
</dbReference>
<keyword evidence="6 8" id="KW-0046">Antibiotic resistance</keyword>
<evidence type="ECO:0000256" key="5">
    <source>
        <dbReference type="ARBA" id="ARBA00022801"/>
    </source>
</evidence>
<evidence type="ECO:0000256" key="2">
    <source>
        <dbReference type="ARBA" id="ARBA00007898"/>
    </source>
</evidence>
<dbReference type="RefSeq" id="WP_062295053.1">
    <property type="nucleotide sequence ID" value="NZ_CP012036.1"/>
</dbReference>
<keyword evidence="5 8" id="KW-0378">Hydrolase</keyword>
<dbReference type="GO" id="GO:0071555">
    <property type="term" value="P:cell wall organization"/>
    <property type="evidence" value="ECO:0007669"/>
    <property type="project" value="TreeGrafter"/>
</dbReference>
<name>A0A0M4SYV8_9NOSO</name>
<dbReference type="PATRIC" id="fig|224013.5.peg.4643"/>
<reference evidence="11" key="1">
    <citation type="submission" date="2015-07" db="EMBL/GenBank/DDBJ databases">
        <title>Genome Of Nitrogen-Fixing Cyanobacterium Nostoc piscinale CENA21 From Solimoes/Amazon River Floodplain Sediments And Comparative Genomics To Uncover Biosynthetic Natural Products Potential.</title>
        <authorList>
            <person name="Leao T.F."/>
            <person name="Leao P.N."/>
            <person name="Guimaraes P.I."/>
            <person name="de Melo A.G.C."/>
            <person name="Ramos R.T.J."/>
            <person name="Silva A."/>
            <person name="Fiore M.F."/>
            <person name="Schneider M.P.C."/>
        </authorList>
    </citation>
    <scope>NUCLEOTIDE SEQUENCE [LARGE SCALE GENOMIC DNA]</scope>
    <source>
        <strain evidence="11">CENA21</strain>
    </source>
</reference>
<dbReference type="InterPro" id="IPR002137">
    <property type="entry name" value="Beta-lactam_class-D_AS"/>
</dbReference>
<dbReference type="Pfam" id="PF00905">
    <property type="entry name" value="Transpeptidase"/>
    <property type="match status" value="1"/>
</dbReference>
<dbReference type="InterPro" id="IPR012338">
    <property type="entry name" value="Beta-lactam/transpept-like"/>
</dbReference>
<evidence type="ECO:0000256" key="4">
    <source>
        <dbReference type="ARBA" id="ARBA00022729"/>
    </source>
</evidence>
<dbReference type="EC" id="3.5.2.6" evidence="3 8"/>
<organism evidence="10 11">
    <name type="scientific">Nostoc piscinale CENA21</name>
    <dbReference type="NCBI Taxonomy" id="224013"/>
    <lineage>
        <taxon>Bacteria</taxon>
        <taxon>Bacillati</taxon>
        <taxon>Cyanobacteriota</taxon>
        <taxon>Cyanophyceae</taxon>
        <taxon>Nostocales</taxon>
        <taxon>Nostocaceae</taxon>
        <taxon>Nostoc</taxon>
    </lineage>
</organism>
<dbReference type="KEGG" id="npz:ACX27_19425"/>
<reference evidence="10 11" key="2">
    <citation type="journal article" date="2016" name="Genome Announc.">
        <title>Draft Genome Sequence of the N2-Fixing Cyanobacterium Nostoc piscinale CENA21, Isolated from the Brazilian Amazon Floodplain.</title>
        <authorList>
            <person name="Leao T."/>
            <person name="Guimaraes P.I."/>
            <person name="de Melo A.G."/>
            <person name="Ramos R.T."/>
            <person name="Leao P.N."/>
            <person name="Silva A."/>
            <person name="Fiore M.F."/>
            <person name="Schneider M.P."/>
        </authorList>
    </citation>
    <scope>NUCLEOTIDE SEQUENCE [LARGE SCALE GENOMIC DNA]</scope>
    <source>
        <strain evidence="10 11">CENA21</strain>
    </source>
</reference>
<accession>A0A0M4SYV8</accession>
<evidence type="ECO:0000313" key="11">
    <source>
        <dbReference type="Proteomes" id="UP000062645"/>
    </source>
</evidence>
<dbReference type="Proteomes" id="UP000062645">
    <property type="component" value="Chromosome"/>
</dbReference>
<proteinExistence type="inferred from homology"/>
<protein>
    <recommendedName>
        <fullName evidence="3 8">Beta-lactamase</fullName>
        <ecNumber evidence="3 8">3.5.2.6</ecNumber>
    </recommendedName>
</protein>
<dbReference type="GO" id="GO:0017001">
    <property type="term" value="P:antibiotic catabolic process"/>
    <property type="evidence" value="ECO:0007669"/>
    <property type="project" value="InterPro"/>
</dbReference>
<evidence type="ECO:0000256" key="8">
    <source>
        <dbReference type="RuleBase" id="RU361140"/>
    </source>
</evidence>
<evidence type="ECO:0000313" key="10">
    <source>
        <dbReference type="EMBL" id="ALF54521.1"/>
    </source>
</evidence>
<dbReference type="GO" id="GO:0008800">
    <property type="term" value="F:beta-lactamase activity"/>
    <property type="evidence" value="ECO:0007669"/>
    <property type="project" value="UniProtKB-UniRule"/>
</dbReference>
<dbReference type="NCBIfam" id="NF012161">
    <property type="entry name" value="bla_class_D_main"/>
    <property type="match status" value="1"/>
</dbReference>
<dbReference type="PANTHER" id="PTHR30627">
    <property type="entry name" value="PEPTIDOGLYCAN D,D-TRANSPEPTIDASE"/>
    <property type="match status" value="1"/>
</dbReference>
<dbReference type="PANTHER" id="PTHR30627:SF6">
    <property type="entry name" value="BETA-LACTAMASE YBXI-RELATED"/>
    <property type="match status" value="1"/>
</dbReference>
<comment type="catalytic activity">
    <reaction evidence="1 8">
        <text>a beta-lactam + H2O = a substituted beta-amino acid</text>
        <dbReference type="Rhea" id="RHEA:20401"/>
        <dbReference type="ChEBI" id="CHEBI:15377"/>
        <dbReference type="ChEBI" id="CHEBI:35627"/>
        <dbReference type="ChEBI" id="CHEBI:140347"/>
        <dbReference type="EC" id="3.5.2.6"/>
    </reaction>
</comment>
<dbReference type="OrthoDB" id="9762883at2"/>
<dbReference type="InterPro" id="IPR050515">
    <property type="entry name" value="Beta-lactam/transpept"/>
</dbReference>
<dbReference type="GO" id="GO:0005886">
    <property type="term" value="C:plasma membrane"/>
    <property type="evidence" value="ECO:0007669"/>
    <property type="project" value="TreeGrafter"/>
</dbReference>
<feature type="domain" description="Penicillin-binding protein transpeptidase" evidence="9">
    <location>
        <begin position="65"/>
        <end position="275"/>
    </location>
</feature>
<dbReference type="InterPro" id="IPR001460">
    <property type="entry name" value="PCN-bd_Tpept"/>
</dbReference>
<dbReference type="GO" id="GO:0046677">
    <property type="term" value="P:response to antibiotic"/>
    <property type="evidence" value="ECO:0007669"/>
    <property type="project" value="UniProtKB-UniRule"/>
</dbReference>